<organism evidence="1 2">
    <name type="scientific">Tritrichomonas musculus</name>
    <dbReference type="NCBI Taxonomy" id="1915356"/>
    <lineage>
        <taxon>Eukaryota</taxon>
        <taxon>Metamonada</taxon>
        <taxon>Parabasalia</taxon>
        <taxon>Tritrichomonadida</taxon>
        <taxon>Tritrichomonadidae</taxon>
        <taxon>Tritrichomonas</taxon>
    </lineage>
</organism>
<sequence>MAFCHDEVDIVEYIARLDGIDCKVKDPEGNNTRRIACELVGIDMKKHLIALNEHSAIFIDIEYNFHKNKGGKSPSSPSAPNIKMHVISNENMIYKDRLKKEANKKVREKYKEKLSQYIMPDRKMIRKIIASNCDRFLYKYVEILSQSTKLLMMLAGFFQQGQRLWKKVK</sequence>
<keyword evidence="2" id="KW-1185">Reference proteome</keyword>
<protein>
    <submittedName>
        <fullName evidence="1">Uncharacterized protein</fullName>
    </submittedName>
</protein>
<dbReference type="Proteomes" id="UP001470230">
    <property type="component" value="Unassembled WGS sequence"/>
</dbReference>
<name>A0ABR2KSI5_9EUKA</name>
<evidence type="ECO:0000313" key="1">
    <source>
        <dbReference type="EMBL" id="KAK8893372.1"/>
    </source>
</evidence>
<dbReference type="EMBL" id="JAPFFF010000003">
    <property type="protein sequence ID" value="KAK8893372.1"/>
    <property type="molecule type" value="Genomic_DNA"/>
</dbReference>
<reference evidence="1 2" key="1">
    <citation type="submission" date="2024-04" db="EMBL/GenBank/DDBJ databases">
        <title>Tritrichomonas musculus Genome.</title>
        <authorList>
            <person name="Alves-Ferreira E."/>
            <person name="Grigg M."/>
            <person name="Lorenzi H."/>
            <person name="Galac M."/>
        </authorList>
    </citation>
    <scope>NUCLEOTIDE SEQUENCE [LARGE SCALE GENOMIC DNA]</scope>
    <source>
        <strain evidence="1 2">EAF2021</strain>
    </source>
</reference>
<gene>
    <name evidence="1" type="ORF">M9Y10_021789</name>
</gene>
<accession>A0ABR2KSI5</accession>
<proteinExistence type="predicted"/>
<comment type="caution">
    <text evidence="1">The sequence shown here is derived from an EMBL/GenBank/DDBJ whole genome shotgun (WGS) entry which is preliminary data.</text>
</comment>
<evidence type="ECO:0000313" key="2">
    <source>
        <dbReference type="Proteomes" id="UP001470230"/>
    </source>
</evidence>